<dbReference type="Gene3D" id="3.30.420.240">
    <property type="match status" value="1"/>
</dbReference>
<proteinExistence type="predicted"/>
<accession>A0A6J5M9W7</accession>
<reference evidence="1" key="1">
    <citation type="submission" date="2020-04" db="EMBL/GenBank/DDBJ databases">
        <authorList>
            <person name="Chiriac C."/>
            <person name="Salcher M."/>
            <person name="Ghai R."/>
            <person name="Kavagutti S V."/>
        </authorList>
    </citation>
    <scope>NUCLEOTIDE SEQUENCE</scope>
</reference>
<dbReference type="EMBL" id="LR796420">
    <property type="protein sequence ID" value="CAB4142901.1"/>
    <property type="molecule type" value="Genomic_DNA"/>
</dbReference>
<name>A0A6J5M9W7_9CAUD</name>
<organism evidence="1">
    <name type="scientific">uncultured Caudovirales phage</name>
    <dbReference type="NCBI Taxonomy" id="2100421"/>
    <lineage>
        <taxon>Viruses</taxon>
        <taxon>Duplodnaviria</taxon>
        <taxon>Heunggongvirae</taxon>
        <taxon>Uroviricota</taxon>
        <taxon>Caudoviricetes</taxon>
        <taxon>Peduoviridae</taxon>
        <taxon>Maltschvirus</taxon>
        <taxon>Maltschvirus maltsch</taxon>
    </lineage>
</organism>
<evidence type="ECO:0000313" key="1">
    <source>
        <dbReference type="EMBL" id="CAB4142901.1"/>
    </source>
</evidence>
<dbReference type="InterPro" id="IPR027417">
    <property type="entry name" value="P-loop_NTPase"/>
</dbReference>
<dbReference type="Pfam" id="PF03237">
    <property type="entry name" value="Terminase_6N"/>
    <property type="match status" value="1"/>
</dbReference>
<gene>
    <name evidence="1" type="ORF">UFOVP449_89</name>
</gene>
<dbReference type="Gene3D" id="3.40.50.300">
    <property type="entry name" value="P-loop containing nucleotide triphosphate hydrolases"/>
    <property type="match status" value="1"/>
</dbReference>
<protein>
    <submittedName>
        <fullName evidence="1">Large terminase protein</fullName>
    </submittedName>
</protein>
<sequence length="535" mass="60754">MAVQGQPKKNLKEIIADEYRKCGQDPIYFMKKYCVIQHPTRGKIPFHLFPFQEECLTDFKNNRFNIILKSRQLGLSTLSAGYILWKMLFNQDFNALVIATKVAVAKNLVEKVRVMHDLLPVWLRDGGNSSVEDNKLSLKLKNGSQVKAITSSPDAGRSEALSLLVVDEAAFIRDIDEIWLSAQSTLSTGGAAIILSTPNGVGNWFHKMWVDGESGANGFNNIKLHWTVHPERNQSWRDEQTRVLGIKGAAQECDCDFVSSGDTVIDPQLLMWYKDTYVMDPVEKRGFDGNLWVWEHPNYNRQYMVVADVARGDGSDYSTAQVIDIEDSSQVAEYKGKIETKDFGNFLTALATEYNNALLVVENSNVGWATIQQIIDRAYGNLFYMSNDLKYIDVERQMTNKFYREERQMVAGFSTTSKTRPLIISSLDSYIQNKDILIRSTRLIDELFTFIWNGGRAEAMKGYNDDLTMAMAIGLWVRNTALRLRQEGVDLTKNMLGASHVSRYEGMYTQNNMSKDPYNMDLGRGESENLTWLLG</sequence>